<evidence type="ECO:0000313" key="1">
    <source>
        <dbReference type="EMBL" id="ACY87250.1"/>
    </source>
</evidence>
<sequence length="44" mass="4952">MGKQHKTTTILHFAGLSGCFMALINDILRVTNSKIVDKYNFPLN</sequence>
<dbReference type="HOGENOM" id="CLU_210843_0_0_6"/>
<dbReference type="Proteomes" id="UP000002695">
    <property type="component" value="Chromosome"/>
</dbReference>
<evidence type="ECO:0000313" key="2">
    <source>
        <dbReference type="Proteomes" id="UP000002695"/>
    </source>
</evidence>
<reference evidence="1 2" key="1">
    <citation type="journal article" date="2010" name="J. Bacteriol.">
        <title>Short-term signatures of evolutionary change in the Salmonella enterica serovar typhimurium 14028 genome.</title>
        <authorList>
            <person name="Jarvik T."/>
            <person name="Smillie C."/>
            <person name="Groisman E.A."/>
            <person name="Ochman H."/>
        </authorList>
    </citation>
    <scope>NUCLEOTIDE SEQUENCE [LARGE SCALE GENOMIC DNA]</scope>
    <source>
        <strain evidence="2">14028s / SGSC 2262</strain>
    </source>
</reference>
<protein>
    <submittedName>
        <fullName evidence="1">Uncharacterized protein</fullName>
    </submittedName>
</protein>
<accession>A0A0F6AYC8</accession>
<gene>
    <name evidence="1" type="ordered locus">STM14_0738</name>
</gene>
<dbReference type="KEGG" id="seo:STM14_0738"/>
<keyword evidence="2" id="KW-1185">Reference proteome</keyword>
<dbReference type="AlphaFoldDB" id="A0A0F6AYC8"/>
<organism evidence="1 2">
    <name type="scientific">Salmonella typhimurium (strain 14028s / SGSC 2262)</name>
    <dbReference type="NCBI Taxonomy" id="588858"/>
    <lineage>
        <taxon>Bacteria</taxon>
        <taxon>Pseudomonadati</taxon>
        <taxon>Pseudomonadota</taxon>
        <taxon>Gammaproteobacteria</taxon>
        <taxon>Enterobacterales</taxon>
        <taxon>Enterobacteriaceae</taxon>
        <taxon>Salmonella</taxon>
    </lineage>
</organism>
<dbReference type="EMBL" id="CP001363">
    <property type="protein sequence ID" value="ACY87250.1"/>
    <property type="molecule type" value="Genomic_DNA"/>
</dbReference>
<name>A0A0F6AYC8_SALT1</name>
<proteinExistence type="predicted"/>
<dbReference type="PROSITE" id="PS51257">
    <property type="entry name" value="PROKAR_LIPOPROTEIN"/>
    <property type="match status" value="1"/>
</dbReference>